<keyword evidence="3" id="KW-1185">Reference proteome</keyword>
<feature type="region of interest" description="Disordered" evidence="1">
    <location>
        <begin position="81"/>
        <end position="113"/>
    </location>
</feature>
<evidence type="ECO:0000256" key="1">
    <source>
        <dbReference type="SAM" id="MobiDB-lite"/>
    </source>
</evidence>
<dbReference type="Pfam" id="PF03004">
    <property type="entry name" value="Transposase_24"/>
    <property type="match status" value="1"/>
</dbReference>
<dbReference type="AlphaFoldDB" id="A0AAD8MJJ3"/>
<reference evidence="2" key="1">
    <citation type="submission" date="2023-02" db="EMBL/GenBank/DDBJ databases">
        <title>Genome of toxic invasive species Heracleum sosnowskyi carries increased number of genes despite the absence of recent whole-genome duplications.</title>
        <authorList>
            <person name="Schelkunov M."/>
            <person name="Shtratnikova V."/>
            <person name="Makarenko M."/>
            <person name="Klepikova A."/>
            <person name="Omelchenko D."/>
            <person name="Novikova G."/>
            <person name="Obukhova E."/>
            <person name="Bogdanov V."/>
            <person name="Penin A."/>
            <person name="Logacheva M."/>
        </authorList>
    </citation>
    <scope>NUCLEOTIDE SEQUENCE</scope>
    <source>
        <strain evidence="2">Hsosn_3</strain>
        <tissue evidence="2">Leaf</tissue>
    </source>
</reference>
<accession>A0AAD8MJJ3</accession>
<feature type="region of interest" description="Disordered" evidence="1">
    <location>
        <begin position="477"/>
        <end position="505"/>
    </location>
</feature>
<dbReference type="InterPro" id="IPR004252">
    <property type="entry name" value="Probable_transposase_24"/>
</dbReference>
<dbReference type="Proteomes" id="UP001237642">
    <property type="component" value="Unassembled WGS sequence"/>
</dbReference>
<protein>
    <recommendedName>
        <fullName evidence="4">Transposase</fullName>
    </recommendedName>
</protein>
<evidence type="ECO:0008006" key="4">
    <source>
        <dbReference type="Google" id="ProtNLM"/>
    </source>
</evidence>
<sequence>MRHRILWDELRRIAYGEASGISKAAVSEISKDVVDDEANGMVSVTVSHSSPPPDCSIFQGLVLFLIIISYNLMAARCQGEDENSTPSAHKVRPRKPRSHSSGVHGRPPQQPHTITIKSGIIKHKEAKKTLLAIIRLHWPVGAYSYTEIERITNRKFTEDVLDEFHLYYTYDPTMPREIAISCVRKHIMGIVKRTSNEEKTRAYARAKASGRTPFDHKPPYFCPDVWRYFCDHWVSEAHVAKSETSKKNREKLEVNHTAGAKPFDDVREELERSNGMPPSLLKLWETTHKRKGTGDWVTKAAKEIYERYSALASKQLSTTSPCTPEDEPLDLWLQATGGIKKNRIIGMPGVQASTVLSPVHCASESSKGEGPAVGPSKSGRNLSKETFVQVVEATLARLRSSQLYQEGRKLNRQTLQTLAQEALAAGDMGPDSGLSELIRSEALRVAVSLIENVLLGIEHEKEDCNIMEMMPISDCEGDNPTLSGLHSDGDEVRTMSLSDDEANEE</sequence>
<feature type="region of interest" description="Disordered" evidence="1">
    <location>
        <begin position="361"/>
        <end position="380"/>
    </location>
</feature>
<dbReference type="PANTHER" id="PTHR33144:SF25">
    <property type="entry name" value="DUF4216 DOMAIN-CONTAINING PROTEIN"/>
    <property type="match status" value="1"/>
</dbReference>
<gene>
    <name evidence="2" type="ORF">POM88_025149</name>
</gene>
<feature type="compositionally biased region" description="Basic residues" evidence="1">
    <location>
        <begin position="89"/>
        <end position="98"/>
    </location>
</feature>
<organism evidence="2 3">
    <name type="scientific">Heracleum sosnowskyi</name>
    <dbReference type="NCBI Taxonomy" id="360622"/>
    <lineage>
        <taxon>Eukaryota</taxon>
        <taxon>Viridiplantae</taxon>
        <taxon>Streptophyta</taxon>
        <taxon>Embryophyta</taxon>
        <taxon>Tracheophyta</taxon>
        <taxon>Spermatophyta</taxon>
        <taxon>Magnoliopsida</taxon>
        <taxon>eudicotyledons</taxon>
        <taxon>Gunneridae</taxon>
        <taxon>Pentapetalae</taxon>
        <taxon>asterids</taxon>
        <taxon>campanulids</taxon>
        <taxon>Apiales</taxon>
        <taxon>Apiaceae</taxon>
        <taxon>Apioideae</taxon>
        <taxon>apioid superclade</taxon>
        <taxon>Tordylieae</taxon>
        <taxon>Tordyliinae</taxon>
        <taxon>Heracleum</taxon>
    </lineage>
</organism>
<dbReference type="PANTHER" id="PTHR33144">
    <property type="entry name" value="OS10G0409366 PROTEIN-RELATED"/>
    <property type="match status" value="1"/>
</dbReference>
<evidence type="ECO:0000313" key="3">
    <source>
        <dbReference type="Proteomes" id="UP001237642"/>
    </source>
</evidence>
<proteinExistence type="predicted"/>
<comment type="caution">
    <text evidence="2">The sequence shown here is derived from an EMBL/GenBank/DDBJ whole genome shotgun (WGS) entry which is preliminary data.</text>
</comment>
<reference evidence="2" key="2">
    <citation type="submission" date="2023-05" db="EMBL/GenBank/DDBJ databases">
        <authorList>
            <person name="Schelkunov M.I."/>
        </authorList>
    </citation>
    <scope>NUCLEOTIDE SEQUENCE</scope>
    <source>
        <strain evidence="2">Hsosn_3</strain>
        <tissue evidence="2">Leaf</tissue>
    </source>
</reference>
<evidence type="ECO:0000313" key="2">
    <source>
        <dbReference type="EMBL" id="KAK1378405.1"/>
    </source>
</evidence>
<name>A0AAD8MJJ3_9APIA</name>
<dbReference type="EMBL" id="JAUIZM010000006">
    <property type="protein sequence ID" value="KAK1378405.1"/>
    <property type="molecule type" value="Genomic_DNA"/>
</dbReference>